<comment type="subcellular location">
    <subcellularLocation>
        <location evidence="1">Cell membrane</location>
        <topology evidence="1">Peripheral membrane protein</topology>
    </subcellularLocation>
</comment>
<comment type="similarity">
    <text evidence="2">Belongs to the ABC transporter superfamily.</text>
</comment>
<evidence type="ECO:0000256" key="7">
    <source>
        <dbReference type="ARBA" id="ARBA00022967"/>
    </source>
</evidence>
<keyword evidence="5" id="KW-0547">Nucleotide-binding</keyword>
<dbReference type="Pfam" id="PF00005">
    <property type="entry name" value="ABC_tran"/>
    <property type="match status" value="1"/>
</dbReference>
<dbReference type="SUPFAM" id="SSF52540">
    <property type="entry name" value="P-loop containing nucleoside triphosphate hydrolases"/>
    <property type="match status" value="1"/>
</dbReference>
<reference evidence="10" key="1">
    <citation type="submission" date="2023-12" db="EMBL/GenBank/DDBJ databases">
        <title>Fervidustalea candida gen. nov., sp. nov., a novel member of the family Paenibacillaceae isolated from a geothermal area.</title>
        <authorList>
            <person name="Li W.-J."/>
            <person name="Jiao J.-Y."/>
            <person name="Chen Y."/>
        </authorList>
    </citation>
    <scope>NUCLEOTIDE SEQUENCE</scope>
    <source>
        <strain evidence="10">SYSU GA230002</strain>
    </source>
</reference>
<dbReference type="InterPro" id="IPR027417">
    <property type="entry name" value="P-loop_NTPase"/>
</dbReference>
<gene>
    <name evidence="10" type="ORF">VF724_14625</name>
</gene>
<name>A0ABU5ZKW7_9BACL</name>
<organism evidence="10 11">
    <name type="scientific">Ferviditalea candida</name>
    <dbReference type="NCBI Taxonomy" id="3108399"/>
    <lineage>
        <taxon>Bacteria</taxon>
        <taxon>Bacillati</taxon>
        <taxon>Bacillota</taxon>
        <taxon>Bacilli</taxon>
        <taxon>Bacillales</taxon>
        <taxon>Paenibacillaceae</taxon>
        <taxon>Ferviditalea</taxon>
    </lineage>
</organism>
<dbReference type="SMART" id="SM00382">
    <property type="entry name" value="AAA"/>
    <property type="match status" value="1"/>
</dbReference>
<evidence type="ECO:0000313" key="10">
    <source>
        <dbReference type="EMBL" id="MEB3102892.1"/>
    </source>
</evidence>
<dbReference type="PANTHER" id="PTHR43553">
    <property type="entry name" value="HEAVY METAL TRANSPORTER"/>
    <property type="match status" value="1"/>
</dbReference>
<dbReference type="PANTHER" id="PTHR43553:SF24">
    <property type="entry name" value="ENERGY-COUPLING FACTOR TRANSPORTER ATP-BINDING PROTEIN ECFA1"/>
    <property type="match status" value="1"/>
</dbReference>
<keyword evidence="4" id="KW-1003">Cell membrane</keyword>
<keyword evidence="7" id="KW-1278">Translocase</keyword>
<dbReference type="InterPro" id="IPR050095">
    <property type="entry name" value="ECF_ABC_transporter_ATP-bd"/>
</dbReference>
<accession>A0ABU5ZKW7</accession>
<dbReference type="InterPro" id="IPR015856">
    <property type="entry name" value="ABC_transpr_CbiO/EcfA_su"/>
</dbReference>
<evidence type="ECO:0000256" key="6">
    <source>
        <dbReference type="ARBA" id="ARBA00022840"/>
    </source>
</evidence>
<evidence type="ECO:0000256" key="5">
    <source>
        <dbReference type="ARBA" id="ARBA00022741"/>
    </source>
</evidence>
<keyword evidence="6 10" id="KW-0067">ATP-binding</keyword>
<dbReference type="InterPro" id="IPR003593">
    <property type="entry name" value="AAA+_ATPase"/>
</dbReference>
<evidence type="ECO:0000313" key="11">
    <source>
        <dbReference type="Proteomes" id="UP001310386"/>
    </source>
</evidence>
<dbReference type="RefSeq" id="WP_371755018.1">
    <property type="nucleotide sequence ID" value="NZ_JAYJLD010000024.1"/>
</dbReference>
<dbReference type="Gene3D" id="3.40.50.300">
    <property type="entry name" value="P-loop containing nucleotide triphosphate hydrolases"/>
    <property type="match status" value="1"/>
</dbReference>
<keyword evidence="3" id="KW-0813">Transport</keyword>
<keyword evidence="11" id="KW-1185">Reference proteome</keyword>
<dbReference type="GO" id="GO:0005524">
    <property type="term" value="F:ATP binding"/>
    <property type="evidence" value="ECO:0007669"/>
    <property type="project" value="UniProtKB-KW"/>
</dbReference>
<feature type="domain" description="ABC transporter" evidence="9">
    <location>
        <begin position="5"/>
        <end position="241"/>
    </location>
</feature>
<protein>
    <submittedName>
        <fullName evidence="10">ABC transporter ATP-binding protein</fullName>
    </submittedName>
</protein>
<evidence type="ECO:0000256" key="1">
    <source>
        <dbReference type="ARBA" id="ARBA00004202"/>
    </source>
</evidence>
<evidence type="ECO:0000259" key="9">
    <source>
        <dbReference type="PROSITE" id="PS50893"/>
    </source>
</evidence>
<dbReference type="PROSITE" id="PS50893">
    <property type="entry name" value="ABC_TRANSPORTER_2"/>
    <property type="match status" value="1"/>
</dbReference>
<proteinExistence type="inferred from homology"/>
<dbReference type="InterPro" id="IPR003439">
    <property type="entry name" value="ABC_transporter-like_ATP-bd"/>
</dbReference>
<evidence type="ECO:0000256" key="3">
    <source>
        <dbReference type="ARBA" id="ARBA00022448"/>
    </source>
</evidence>
<dbReference type="Proteomes" id="UP001310386">
    <property type="component" value="Unassembled WGS sequence"/>
</dbReference>
<dbReference type="CDD" id="cd03225">
    <property type="entry name" value="ABC_cobalt_CbiO_domain1"/>
    <property type="match status" value="1"/>
</dbReference>
<evidence type="ECO:0000256" key="8">
    <source>
        <dbReference type="ARBA" id="ARBA00023136"/>
    </source>
</evidence>
<dbReference type="EMBL" id="JAYJLD010000024">
    <property type="protein sequence ID" value="MEB3102892.1"/>
    <property type="molecule type" value="Genomic_DNA"/>
</dbReference>
<sequence>MKPLLEAIGVNFTYPGATAPALQDLHLRIPQGKKTAICGHNGSGKSTFFLHAIGIHRPASGQLIWKGADISYQPKHLKRLRREIGLVFQDPEHQLILNTPREDISYGLRNAGMSDPEIIRRTERMIASMGLEHLTETPIHQLSLGQKKRVALAGVLALEPELLILDEPTAYLDRSSEKQLVWELDRIHRQGVTVVMATHDMNLAYAWADWILVMDRGQCVMEGSPQAVFQDDSLLRTLGMELPLLLEVWLALPAMMQRRASAPRSIDEFRSIMSSFAPSVNFHNRYQ</sequence>
<comment type="caution">
    <text evidence="10">The sequence shown here is derived from an EMBL/GenBank/DDBJ whole genome shotgun (WGS) entry which is preliminary data.</text>
</comment>
<keyword evidence="8" id="KW-0472">Membrane</keyword>
<evidence type="ECO:0000256" key="2">
    <source>
        <dbReference type="ARBA" id="ARBA00005417"/>
    </source>
</evidence>
<dbReference type="InterPro" id="IPR017871">
    <property type="entry name" value="ABC_transporter-like_CS"/>
</dbReference>
<evidence type="ECO:0000256" key="4">
    <source>
        <dbReference type="ARBA" id="ARBA00022475"/>
    </source>
</evidence>
<dbReference type="PROSITE" id="PS00211">
    <property type="entry name" value="ABC_TRANSPORTER_1"/>
    <property type="match status" value="1"/>
</dbReference>